<evidence type="ECO:0000313" key="11">
    <source>
        <dbReference type="RefSeq" id="XP_006815569.1"/>
    </source>
</evidence>
<evidence type="ECO:0000256" key="4">
    <source>
        <dbReference type="ARBA" id="ARBA00022801"/>
    </source>
</evidence>
<proteinExistence type="inferred from homology"/>
<dbReference type="InterPro" id="IPR018487">
    <property type="entry name" value="Hemopexin-like_repeat"/>
</dbReference>
<dbReference type="InterPro" id="IPR036375">
    <property type="entry name" value="Hemopexin-like_dom_sf"/>
</dbReference>
<dbReference type="InterPro" id="IPR036108">
    <property type="entry name" value="4pyrrol_syn_uPrphyn_synt_sf"/>
</dbReference>
<feature type="repeat" description="Hemopexin" evidence="7">
    <location>
        <begin position="706"/>
        <end position="752"/>
    </location>
</feature>
<dbReference type="Gene3D" id="3.40.50.10090">
    <property type="match status" value="1"/>
</dbReference>
<dbReference type="CDD" id="cd06578">
    <property type="entry name" value="HemD"/>
    <property type="match status" value="1"/>
</dbReference>
<evidence type="ECO:0000256" key="1">
    <source>
        <dbReference type="ARBA" id="ARBA00010370"/>
    </source>
</evidence>
<dbReference type="GeneID" id="100369413"/>
<keyword evidence="5" id="KW-0862">Zinc</keyword>
<dbReference type="InterPro" id="IPR006026">
    <property type="entry name" value="Peptidase_Metallo"/>
</dbReference>
<dbReference type="Gene3D" id="1.10.101.10">
    <property type="entry name" value="PGBD-like superfamily/PGBD"/>
    <property type="match status" value="1"/>
</dbReference>
<evidence type="ECO:0000256" key="6">
    <source>
        <dbReference type="ARBA" id="ARBA00023049"/>
    </source>
</evidence>
<dbReference type="InterPro" id="IPR002477">
    <property type="entry name" value="Peptidoglycan-bd-like"/>
</dbReference>
<dbReference type="Pfam" id="PF02602">
    <property type="entry name" value="HEM4"/>
    <property type="match status" value="1"/>
</dbReference>
<dbReference type="InterPro" id="IPR036366">
    <property type="entry name" value="PGBDSf"/>
</dbReference>
<sequence>MCMQQYAEAGFQQELMQKWSGLPAYVVGSATKTSADSLGFTCYGEDCGNAEELANVICTEVKPASKPLLFPCGTLKRETIPVTLESKHINYSTVEVYRTIADPCLENAIQDYKNEHGTPEFVVFFSPSGVRFATAALLKVYQSSKGTIKPGSRRLLNVIRGDDGVEQAEELLISLSAAEMYMQSYGYMPKYNEDNGLWEYIDWDSPAMRPSKVESISPSILKTIFKNTVAPNTVPMKESFDDTLNRIEKHDFSLPKENKYFEQGLIEFQRRNNLKVTGKLDERTATMMRKPRCGVPDNEQLIILGKHSDDGDENTTATTTTTLTSEFGSDNSTLNGTSIFSTSVSNRTYIEDDEFTTNSTEYNITDVNTTIGYNTTFTNGTTAANVSTVSTTATTTTANTTDTTPTPGSNDSHQMDIQKPSRRKRYVRRFHSAGREKRGTSDSSSNNEDRHTISLINKPVLVWRLGQDEAGYEPTRGLSFQERREVIYTAFRIFDEVLPIDFIESVSGQGDVNDVDILITFNGAGIPHSTCQVVFYFYDNAISHSWTLTQGSTGEIHFNGEFTFLKLGQMANMNQYHPFGPRGPVHLLSVAVHEIGHVLGLPHVDESERISVMNHVYHGWTMSDSSSGELSREDRDAIQDLYGECQVQIDTAFDFIHIGSRGQVVFTTYLFQDRHHWVYFNSGDRPSYGYPKPNSNSDWAGILDDVNNLDAAVQLFITGTTNQTYFFHGTTYTNYTGSTVTTRRISDGFPSLPGSSHSIPNNVDAAYFDFSDNAIYFFKAQMVYAFDVARWGCCKPAPKTGRILNAYRYSLPPSIDVAYPSLSSSSVFFVKGLDVFESTWNPFLTSSGNVPHSVVPVGKFHNNWRDVCNVGELSMQGSVV</sequence>
<feature type="compositionally biased region" description="Low complexity" evidence="8">
    <location>
        <begin position="390"/>
        <end position="412"/>
    </location>
</feature>
<evidence type="ECO:0000313" key="10">
    <source>
        <dbReference type="Proteomes" id="UP000694865"/>
    </source>
</evidence>
<dbReference type="InterPro" id="IPR024079">
    <property type="entry name" value="MetalloPept_cat_dom_sf"/>
</dbReference>
<evidence type="ECO:0000256" key="5">
    <source>
        <dbReference type="ARBA" id="ARBA00022833"/>
    </source>
</evidence>
<feature type="repeat" description="Hemopexin" evidence="7">
    <location>
        <begin position="646"/>
        <end position="702"/>
    </location>
</feature>
<dbReference type="SMART" id="SM00235">
    <property type="entry name" value="ZnMc"/>
    <property type="match status" value="1"/>
</dbReference>
<accession>A0ABM0M6C8</accession>
<dbReference type="PRINTS" id="PR00138">
    <property type="entry name" value="MATRIXIN"/>
</dbReference>
<dbReference type="SUPFAM" id="SSF50923">
    <property type="entry name" value="Hemopexin-like domain"/>
    <property type="match status" value="1"/>
</dbReference>
<keyword evidence="2" id="KW-0645">Protease</keyword>
<organism evidence="10 11">
    <name type="scientific">Saccoglossus kowalevskii</name>
    <name type="common">Acorn worm</name>
    <dbReference type="NCBI Taxonomy" id="10224"/>
    <lineage>
        <taxon>Eukaryota</taxon>
        <taxon>Metazoa</taxon>
        <taxon>Hemichordata</taxon>
        <taxon>Enteropneusta</taxon>
        <taxon>Harrimaniidae</taxon>
        <taxon>Saccoglossus</taxon>
    </lineage>
</organism>
<dbReference type="Gene3D" id="2.110.10.10">
    <property type="entry name" value="Hemopexin-like domain"/>
    <property type="match status" value="1"/>
</dbReference>
<protein>
    <submittedName>
        <fullName evidence="11">Matrix metalloproteinase-21-like</fullName>
    </submittedName>
</protein>
<dbReference type="Gene3D" id="3.40.390.10">
    <property type="entry name" value="Collagenase (Catalytic Domain)"/>
    <property type="match status" value="1"/>
</dbReference>
<dbReference type="InterPro" id="IPR001818">
    <property type="entry name" value="Pept_M10_metallopeptidase"/>
</dbReference>
<dbReference type="PANTHER" id="PTHR10201">
    <property type="entry name" value="MATRIX METALLOPROTEINASE"/>
    <property type="match status" value="1"/>
</dbReference>
<keyword evidence="6" id="KW-0482">Metalloprotease</keyword>
<dbReference type="SUPFAM" id="SSF47090">
    <property type="entry name" value="PGBD-like"/>
    <property type="match status" value="1"/>
</dbReference>
<dbReference type="InterPro" id="IPR003754">
    <property type="entry name" value="4pyrrol_synth_uPrphyn_synth"/>
</dbReference>
<dbReference type="InterPro" id="IPR036365">
    <property type="entry name" value="PGBD-like_sf"/>
</dbReference>
<gene>
    <name evidence="11" type="primary">LOC100369413</name>
</gene>
<feature type="repeat" description="Hemopexin" evidence="7">
    <location>
        <begin position="760"/>
        <end position="830"/>
    </location>
</feature>
<feature type="region of interest" description="Disordered" evidence="8">
    <location>
        <begin position="390"/>
        <end position="451"/>
    </location>
</feature>
<dbReference type="PROSITE" id="PS51642">
    <property type="entry name" value="HEMOPEXIN_2"/>
    <property type="match status" value="3"/>
</dbReference>
<keyword evidence="10" id="KW-1185">Reference proteome</keyword>
<dbReference type="Pfam" id="PF00413">
    <property type="entry name" value="Peptidase_M10"/>
    <property type="match status" value="1"/>
</dbReference>
<dbReference type="PANTHER" id="PTHR10201:SF323">
    <property type="entry name" value="MATRIX METALLOPROTEINASE-21"/>
    <property type="match status" value="1"/>
</dbReference>
<dbReference type="InterPro" id="IPR021190">
    <property type="entry name" value="Pept_M10A"/>
</dbReference>
<feature type="compositionally biased region" description="Basic residues" evidence="8">
    <location>
        <begin position="420"/>
        <end position="432"/>
    </location>
</feature>
<keyword evidence="4" id="KW-0378">Hydrolase</keyword>
<feature type="domain" description="Peptidase metallopeptidase" evidence="9">
    <location>
        <begin position="452"/>
        <end position="644"/>
    </location>
</feature>
<reference evidence="11" key="1">
    <citation type="submission" date="2025-08" db="UniProtKB">
        <authorList>
            <consortium name="RefSeq"/>
        </authorList>
    </citation>
    <scope>IDENTIFICATION</scope>
    <source>
        <tissue evidence="11">Testes</tissue>
    </source>
</reference>
<dbReference type="Proteomes" id="UP000694865">
    <property type="component" value="Unplaced"/>
</dbReference>
<dbReference type="RefSeq" id="XP_006815569.1">
    <property type="nucleotide sequence ID" value="XM_006815506.1"/>
</dbReference>
<evidence type="ECO:0000256" key="2">
    <source>
        <dbReference type="ARBA" id="ARBA00022670"/>
    </source>
</evidence>
<evidence type="ECO:0000259" key="9">
    <source>
        <dbReference type="SMART" id="SM00235"/>
    </source>
</evidence>
<dbReference type="Pfam" id="PF01471">
    <property type="entry name" value="PG_binding_1"/>
    <property type="match status" value="1"/>
</dbReference>
<comment type="similarity">
    <text evidence="1">Belongs to the peptidase M10A family.</text>
</comment>
<dbReference type="SUPFAM" id="SSF55486">
    <property type="entry name" value="Metalloproteases ('zincins'), catalytic domain"/>
    <property type="match status" value="1"/>
</dbReference>
<name>A0ABM0M6C8_SACKO</name>
<dbReference type="SMART" id="SM00120">
    <property type="entry name" value="HX"/>
    <property type="match status" value="3"/>
</dbReference>
<keyword evidence="3" id="KW-0479">Metal-binding</keyword>
<dbReference type="SUPFAM" id="SSF69618">
    <property type="entry name" value="HemD-like"/>
    <property type="match status" value="1"/>
</dbReference>
<evidence type="ECO:0000256" key="8">
    <source>
        <dbReference type="SAM" id="MobiDB-lite"/>
    </source>
</evidence>
<evidence type="ECO:0000256" key="7">
    <source>
        <dbReference type="PROSITE-ProRule" id="PRU01011"/>
    </source>
</evidence>
<evidence type="ECO:0000256" key="3">
    <source>
        <dbReference type="ARBA" id="ARBA00022723"/>
    </source>
</evidence>